<keyword evidence="2" id="KW-1185">Reference proteome</keyword>
<accession>A0ABD3IEP3</accession>
<name>A0ABD3IEP3_9MARC</name>
<dbReference type="EMBL" id="JBJQOH010000001">
    <property type="protein sequence ID" value="KAL3702193.1"/>
    <property type="molecule type" value="Genomic_DNA"/>
</dbReference>
<reference evidence="1 2" key="1">
    <citation type="submission" date="2024-09" db="EMBL/GenBank/DDBJ databases">
        <title>Chromosome-scale assembly of Riccia sorocarpa.</title>
        <authorList>
            <person name="Paukszto L."/>
        </authorList>
    </citation>
    <scope>NUCLEOTIDE SEQUENCE [LARGE SCALE GENOMIC DNA]</scope>
    <source>
        <strain evidence="1">LP-2024</strain>
        <tissue evidence="1">Aerial parts of the thallus</tissue>
    </source>
</reference>
<evidence type="ECO:0000313" key="2">
    <source>
        <dbReference type="Proteomes" id="UP001633002"/>
    </source>
</evidence>
<gene>
    <name evidence="1" type="ORF">R1sor_020215</name>
</gene>
<protein>
    <submittedName>
        <fullName evidence="1">Uncharacterized protein</fullName>
    </submittedName>
</protein>
<organism evidence="1 2">
    <name type="scientific">Riccia sorocarpa</name>
    <dbReference type="NCBI Taxonomy" id="122646"/>
    <lineage>
        <taxon>Eukaryota</taxon>
        <taxon>Viridiplantae</taxon>
        <taxon>Streptophyta</taxon>
        <taxon>Embryophyta</taxon>
        <taxon>Marchantiophyta</taxon>
        <taxon>Marchantiopsida</taxon>
        <taxon>Marchantiidae</taxon>
        <taxon>Marchantiales</taxon>
        <taxon>Ricciaceae</taxon>
        <taxon>Riccia</taxon>
    </lineage>
</organism>
<comment type="caution">
    <text evidence="1">The sequence shown here is derived from an EMBL/GenBank/DDBJ whole genome shotgun (WGS) entry which is preliminary data.</text>
</comment>
<dbReference type="Proteomes" id="UP001633002">
    <property type="component" value="Unassembled WGS sequence"/>
</dbReference>
<proteinExistence type="predicted"/>
<dbReference type="AlphaFoldDB" id="A0ABD3IEP3"/>
<evidence type="ECO:0000313" key="1">
    <source>
        <dbReference type="EMBL" id="KAL3702193.1"/>
    </source>
</evidence>
<sequence length="117" mass="13243">MEAQFSSLFASAPQEFLQKISQFVPYSFKELADVDRVEYYTLCAFNLIKYVIGIQQLCVPDDVFWYAFWNMDADGDRLLIKGSSGSTCVMGWHEIAVAFGANHTDVEEFGPSKHLEA</sequence>